<dbReference type="PANTHER" id="PTHR41403:SF3">
    <property type="entry name" value="ZNRD1 ANTISENSE RNA 1-RELATED"/>
    <property type="match status" value="1"/>
</dbReference>
<gene>
    <name evidence="1" type="ORF">mRhiFer1_009891</name>
</gene>
<evidence type="ECO:0000313" key="1">
    <source>
        <dbReference type="EMBL" id="KAF6364782.1"/>
    </source>
</evidence>
<dbReference type="PANTHER" id="PTHR41403">
    <property type="entry name" value="RCG43477-RELATED"/>
    <property type="match status" value="1"/>
</dbReference>
<name>A0A7J7YS90_RHIFE</name>
<sequence>MLGVLIGTQRAQIKKLQKEEELITQQSRFISELKGGLELSNLTDVLEQHFTKEPLSSQSLIPDSQWFALSPQEKLAWAKASGDPRIASAQQSPLEEEILVKHMVMEGDLTLGETTEKDCWGLWNSAKEPFGEEMDTFLTEGWISK</sequence>
<organism evidence="1 2">
    <name type="scientific">Rhinolophus ferrumequinum</name>
    <name type="common">Greater horseshoe bat</name>
    <dbReference type="NCBI Taxonomy" id="59479"/>
    <lineage>
        <taxon>Eukaryota</taxon>
        <taxon>Metazoa</taxon>
        <taxon>Chordata</taxon>
        <taxon>Craniata</taxon>
        <taxon>Vertebrata</taxon>
        <taxon>Euteleostomi</taxon>
        <taxon>Mammalia</taxon>
        <taxon>Eutheria</taxon>
        <taxon>Laurasiatheria</taxon>
        <taxon>Chiroptera</taxon>
        <taxon>Yinpterochiroptera</taxon>
        <taxon>Rhinolophoidea</taxon>
        <taxon>Rhinolophidae</taxon>
        <taxon>Rhinolophinae</taxon>
        <taxon>Rhinolophus</taxon>
    </lineage>
</organism>
<accession>A0A7J7YS90</accession>
<dbReference type="AlphaFoldDB" id="A0A7J7YS90"/>
<reference evidence="1 2" key="1">
    <citation type="journal article" date="2020" name="Nature">
        <title>Six reference-quality genomes reveal evolution of bat adaptations.</title>
        <authorList>
            <person name="Jebb D."/>
            <person name="Huang Z."/>
            <person name="Pippel M."/>
            <person name="Hughes G.M."/>
            <person name="Lavrichenko K."/>
            <person name="Devanna P."/>
            <person name="Winkler S."/>
            <person name="Jermiin L.S."/>
            <person name="Skirmuntt E.C."/>
            <person name="Katzourakis A."/>
            <person name="Burkitt-Gray L."/>
            <person name="Ray D.A."/>
            <person name="Sullivan K.A.M."/>
            <person name="Roscito J.G."/>
            <person name="Kirilenko B.M."/>
            <person name="Davalos L.M."/>
            <person name="Corthals A.P."/>
            <person name="Power M.L."/>
            <person name="Jones G."/>
            <person name="Ransome R.D."/>
            <person name="Dechmann D.K.N."/>
            <person name="Locatelli A.G."/>
            <person name="Puechmaille S.J."/>
            <person name="Fedrigo O."/>
            <person name="Jarvis E.D."/>
            <person name="Hiller M."/>
            <person name="Vernes S.C."/>
            <person name="Myers E.W."/>
            <person name="Teeling E.C."/>
        </authorList>
    </citation>
    <scope>NUCLEOTIDE SEQUENCE [LARGE SCALE GENOMIC DNA]</scope>
    <source>
        <strain evidence="1">MRhiFer1</strain>
        <tissue evidence="1">Lung</tissue>
    </source>
</reference>
<comment type="caution">
    <text evidence="1">The sequence shown here is derived from an EMBL/GenBank/DDBJ whole genome shotgun (WGS) entry which is preliminary data.</text>
</comment>
<dbReference type="InterPro" id="IPR040005">
    <property type="entry name" value="Polr1has"/>
</dbReference>
<proteinExistence type="predicted"/>
<evidence type="ECO:0000313" key="2">
    <source>
        <dbReference type="Proteomes" id="UP000585614"/>
    </source>
</evidence>
<protein>
    <submittedName>
        <fullName evidence="1">Uncharacterized protein</fullName>
    </submittedName>
</protein>
<dbReference type="EMBL" id="JACAGC010000005">
    <property type="protein sequence ID" value="KAF6364782.1"/>
    <property type="molecule type" value="Genomic_DNA"/>
</dbReference>
<dbReference type="Proteomes" id="UP000585614">
    <property type="component" value="Unassembled WGS sequence"/>
</dbReference>